<reference evidence="8 9" key="1">
    <citation type="submission" date="2019-08" db="EMBL/GenBank/DDBJ databases">
        <title>Draft genome sequences of two oriental melons (Cucumis melo L. var makuwa).</title>
        <authorList>
            <person name="Kwon S.-Y."/>
        </authorList>
    </citation>
    <scope>NUCLEOTIDE SEQUENCE [LARGE SCALE GENOMIC DNA]</scope>
    <source>
        <strain evidence="9">cv. SW 3</strain>
        <tissue evidence="8">Leaf</tissue>
    </source>
</reference>
<evidence type="ECO:0000256" key="2">
    <source>
        <dbReference type="ARBA" id="ARBA00022695"/>
    </source>
</evidence>
<dbReference type="EMBL" id="SSTE01023122">
    <property type="protein sequence ID" value="KAA0025513.1"/>
    <property type="molecule type" value="Genomic_DNA"/>
</dbReference>
<dbReference type="AlphaFoldDB" id="A0A5A7SLH1"/>
<keyword evidence="5" id="KW-0378">Hydrolase</keyword>
<dbReference type="GO" id="GO:0016787">
    <property type="term" value="F:hydrolase activity"/>
    <property type="evidence" value="ECO:0007669"/>
    <property type="project" value="UniProtKB-KW"/>
</dbReference>
<dbReference type="InterPro" id="IPR043502">
    <property type="entry name" value="DNA/RNA_pol_sf"/>
</dbReference>
<keyword evidence="2" id="KW-0548">Nucleotidyltransferase</keyword>
<dbReference type="SUPFAM" id="SSF56672">
    <property type="entry name" value="DNA/RNA polymerases"/>
    <property type="match status" value="1"/>
</dbReference>
<dbReference type="GO" id="GO:0003964">
    <property type="term" value="F:RNA-directed DNA polymerase activity"/>
    <property type="evidence" value="ECO:0007669"/>
    <property type="project" value="UniProtKB-KW"/>
</dbReference>
<evidence type="ECO:0000256" key="6">
    <source>
        <dbReference type="ARBA" id="ARBA00022918"/>
    </source>
</evidence>
<evidence type="ECO:0000259" key="7">
    <source>
        <dbReference type="Pfam" id="PF17917"/>
    </source>
</evidence>
<evidence type="ECO:0000256" key="1">
    <source>
        <dbReference type="ARBA" id="ARBA00022679"/>
    </source>
</evidence>
<dbReference type="Pfam" id="PF17917">
    <property type="entry name" value="RT_RNaseH"/>
    <property type="match status" value="1"/>
</dbReference>
<feature type="domain" description="Reverse transcriptase RNase H-like" evidence="7">
    <location>
        <begin position="6"/>
        <end position="62"/>
    </location>
</feature>
<dbReference type="Proteomes" id="UP000321393">
    <property type="component" value="Unassembled WGS sequence"/>
</dbReference>
<organism evidence="8 9">
    <name type="scientific">Cucumis melo var. makuwa</name>
    <name type="common">Oriental melon</name>
    <dbReference type="NCBI Taxonomy" id="1194695"/>
    <lineage>
        <taxon>Eukaryota</taxon>
        <taxon>Viridiplantae</taxon>
        <taxon>Streptophyta</taxon>
        <taxon>Embryophyta</taxon>
        <taxon>Tracheophyta</taxon>
        <taxon>Spermatophyta</taxon>
        <taxon>Magnoliopsida</taxon>
        <taxon>eudicotyledons</taxon>
        <taxon>Gunneridae</taxon>
        <taxon>Pentapetalae</taxon>
        <taxon>rosids</taxon>
        <taxon>fabids</taxon>
        <taxon>Cucurbitales</taxon>
        <taxon>Cucurbitaceae</taxon>
        <taxon>Benincaseae</taxon>
        <taxon>Cucumis</taxon>
    </lineage>
</organism>
<evidence type="ECO:0000313" key="8">
    <source>
        <dbReference type="EMBL" id="KAA0025513.1"/>
    </source>
</evidence>
<accession>A0A5A7SLH1</accession>
<comment type="caution">
    <text evidence="8">The sequence shown here is derived from an EMBL/GenBank/DDBJ whole genome shotgun (WGS) entry which is preliminary data.</text>
</comment>
<dbReference type="GO" id="GO:0004519">
    <property type="term" value="F:endonuclease activity"/>
    <property type="evidence" value="ECO:0007669"/>
    <property type="project" value="UniProtKB-KW"/>
</dbReference>
<keyword evidence="1" id="KW-0808">Transferase</keyword>
<dbReference type="InterPro" id="IPR041373">
    <property type="entry name" value="RT_RNaseH"/>
</dbReference>
<evidence type="ECO:0000313" key="9">
    <source>
        <dbReference type="Proteomes" id="UP000321393"/>
    </source>
</evidence>
<name>A0A5A7SLH1_CUCMM</name>
<evidence type="ECO:0000256" key="3">
    <source>
        <dbReference type="ARBA" id="ARBA00022722"/>
    </source>
</evidence>
<gene>
    <name evidence="8" type="ORF">E6C27_scaffold43876G00030</name>
</gene>
<proteinExistence type="predicted"/>
<evidence type="ECO:0000256" key="4">
    <source>
        <dbReference type="ARBA" id="ARBA00022759"/>
    </source>
</evidence>
<protein>
    <submittedName>
        <fullName evidence="8">Reverse transcriptase</fullName>
    </submittedName>
</protein>
<keyword evidence="3" id="KW-0540">Nuclease</keyword>
<evidence type="ECO:0000256" key="5">
    <source>
        <dbReference type="ARBA" id="ARBA00022801"/>
    </source>
</evidence>
<sequence>MRRGEAGEKEMLAVVHCLRAWRQDFLGSQFVVKTDNRKICHFFSQPKLTSKQARWQECLAEFDFQKTGQLAAGTLLETIKACLAKDPAAQAIIQFLKEGKTLRTERRDIRKEEIALRLKLLKNVPKFSTEQDKEGMLGHLEQGLGHPFYVTKDRLDFHNVDVEKMELIGRRLFNNETQNQRRKEFAKS</sequence>
<keyword evidence="6 8" id="KW-0695">RNA-directed DNA polymerase</keyword>
<keyword evidence="4" id="KW-0255">Endonuclease</keyword>